<dbReference type="Gene3D" id="1.10.260.40">
    <property type="entry name" value="lambda repressor-like DNA-binding domains"/>
    <property type="match status" value="1"/>
</dbReference>
<sequence>MGEEEDREMARRAVQLSDVAQRAGVSVAAASYALSGRGRVSAETRARVLRVAEELGYRVNATARNLRRRRHGVLGVHLPHRATSHEFYMEFVFGAVESCDEAGMSVLLLGEHGARDVGLDAAVVLDVTADDAVARDLLTGGAPVVAAEEVPDGLPRPAVTVAVDHARHATAVLDALAARGHRRIALLAPGSDAGWARALQRAYRDWSARLDREPIVTEVPFTEHERVQDLLGPLMTAQPDVLLVGTDSTAGSVATWLREHGHHDTAVAAYIRSSVTDALGAEVLALDLRPREFGRECARRALGLIGQEPPAEPVTVEFTGPRLTGTAARPADGR</sequence>
<dbReference type="Pfam" id="PF13377">
    <property type="entry name" value="Peripla_BP_3"/>
    <property type="match status" value="1"/>
</dbReference>
<dbReference type="PROSITE" id="PS50932">
    <property type="entry name" value="HTH_LACI_2"/>
    <property type="match status" value="1"/>
</dbReference>
<evidence type="ECO:0000256" key="4">
    <source>
        <dbReference type="SAM" id="MobiDB-lite"/>
    </source>
</evidence>
<evidence type="ECO:0000256" key="1">
    <source>
        <dbReference type="ARBA" id="ARBA00023015"/>
    </source>
</evidence>
<dbReference type="InterPro" id="IPR000843">
    <property type="entry name" value="HTH_LacI"/>
</dbReference>
<dbReference type="SMART" id="SM00354">
    <property type="entry name" value="HTH_LACI"/>
    <property type="match status" value="1"/>
</dbReference>
<dbReference type="GO" id="GO:0003677">
    <property type="term" value="F:DNA binding"/>
    <property type="evidence" value="ECO:0007669"/>
    <property type="project" value="UniProtKB-KW"/>
</dbReference>
<gene>
    <name evidence="6" type="ORF">GCM10009613_04880</name>
</gene>
<evidence type="ECO:0000313" key="6">
    <source>
        <dbReference type="EMBL" id="GAA1380477.1"/>
    </source>
</evidence>
<feature type="domain" description="HTH lacI-type" evidence="5">
    <location>
        <begin position="14"/>
        <end position="68"/>
    </location>
</feature>
<feature type="region of interest" description="Disordered" evidence="4">
    <location>
        <begin position="312"/>
        <end position="334"/>
    </location>
</feature>
<reference evidence="7" key="1">
    <citation type="journal article" date="2019" name="Int. J. Syst. Evol. Microbiol.">
        <title>The Global Catalogue of Microorganisms (GCM) 10K type strain sequencing project: providing services to taxonomists for standard genome sequencing and annotation.</title>
        <authorList>
            <consortium name="The Broad Institute Genomics Platform"/>
            <consortium name="The Broad Institute Genome Sequencing Center for Infectious Disease"/>
            <person name="Wu L."/>
            <person name="Ma J."/>
        </authorList>
    </citation>
    <scope>NUCLEOTIDE SEQUENCE [LARGE SCALE GENOMIC DNA]</scope>
    <source>
        <strain evidence="7">JCM 11896</strain>
    </source>
</reference>
<evidence type="ECO:0000256" key="2">
    <source>
        <dbReference type="ARBA" id="ARBA00023125"/>
    </source>
</evidence>
<dbReference type="Pfam" id="PF00356">
    <property type="entry name" value="LacI"/>
    <property type="match status" value="1"/>
</dbReference>
<proteinExistence type="predicted"/>
<dbReference type="InterPro" id="IPR010982">
    <property type="entry name" value="Lambda_DNA-bd_dom_sf"/>
</dbReference>
<dbReference type="PANTHER" id="PTHR30146:SF153">
    <property type="entry name" value="LACTOSE OPERON REPRESSOR"/>
    <property type="match status" value="1"/>
</dbReference>
<evidence type="ECO:0000259" key="5">
    <source>
        <dbReference type="PROSITE" id="PS50932"/>
    </source>
</evidence>
<dbReference type="Gene3D" id="3.40.50.2300">
    <property type="match status" value="2"/>
</dbReference>
<dbReference type="InterPro" id="IPR046335">
    <property type="entry name" value="LacI/GalR-like_sensor"/>
</dbReference>
<keyword evidence="1" id="KW-0805">Transcription regulation</keyword>
<evidence type="ECO:0000313" key="7">
    <source>
        <dbReference type="Proteomes" id="UP001501414"/>
    </source>
</evidence>
<dbReference type="Proteomes" id="UP001501414">
    <property type="component" value="Unassembled WGS sequence"/>
</dbReference>
<keyword evidence="2 6" id="KW-0238">DNA-binding</keyword>
<organism evidence="6 7">
    <name type="scientific">Pseudonocardia kongjuensis</name>
    <dbReference type="NCBI Taxonomy" id="102227"/>
    <lineage>
        <taxon>Bacteria</taxon>
        <taxon>Bacillati</taxon>
        <taxon>Actinomycetota</taxon>
        <taxon>Actinomycetes</taxon>
        <taxon>Pseudonocardiales</taxon>
        <taxon>Pseudonocardiaceae</taxon>
        <taxon>Pseudonocardia</taxon>
    </lineage>
</organism>
<evidence type="ECO:0000256" key="3">
    <source>
        <dbReference type="ARBA" id="ARBA00023163"/>
    </source>
</evidence>
<accession>A0ABP4I3Y0</accession>
<dbReference type="PROSITE" id="PS00356">
    <property type="entry name" value="HTH_LACI_1"/>
    <property type="match status" value="1"/>
</dbReference>
<name>A0ABP4I3Y0_9PSEU</name>
<dbReference type="CDD" id="cd01392">
    <property type="entry name" value="HTH_LacI"/>
    <property type="match status" value="1"/>
</dbReference>
<dbReference type="PANTHER" id="PTHR30146">
    <property type="entry name" value="LACI-RELATED TRANSCRIPTIONAL REPRESSOR"/>
    <property type="match status" value="1"/>
</dbReference>
<dbReference type="InterPro" id="IPR028082">
    <property type="entry name" value="Peripla_BP_I"/>
</dbReference>
<dbReference type="SUPFAM" id="SSF47413">
    <property type="entry name" value="lambda repressor-like DNA-binding domains"/>
    <property type="match status" value="1"/>
</dbReference>
<keyword evidence="7" id="KW-1185">Reference proteome</keyword>
<dbReference type="RefSeq" id="WP_344017909.1">
    <property type="nucleotide sequence ID" value="NZ_BAAAJK010000001.1"/>
</dbReference>
<protein>
    <submittedName>
        <fullName evidence="6">LacI family DNA-binding transcriptional regulator</fullName>
    </submittedName>
</protein>
<dbReference type="EMBL" id="BAAAJK010000001">
    <property type="protein sequence ID" value="GAA1380477.1"/>
    <property type="molecule type" value="Genomic_DNA"/>
</dbReference>
<keyword evidence="3" id="KW-0804">Transcription</keyword>
<dbReference type="SUPFAM" id="SSF53822">
    <property type="entry name" value="Periplasmic binding protein-like I"/>
    <property type="match status" value="1"/>
</dbReference>
<comment type="caution">
    <text evidence="6">The sequence shown here is derived from an EMBL/GenBank/DDBJ whole genome shotgun (WGS) entry which is preliminary data.</text>
</comment>